<evidence type="ECO:0000259" key="19">
    <source>
        <dbReference type="PROSITE" id="PS50991"/>
    </source>
</evidence>
<dbReference type="Pfam" id="PF02785">
    <property type="entry name" value="Biotin_carb_C"/>
    <property type="match status" value="1"/>
</dbReference>
<comment type="function">
    <text evidence="11">Catalyzes a 2-step reaction, involving the ATP-dependent carboxylation of the covalently attached biotin in the first step and the transfer of the carboxyl group to pyruvate in the second.</text>
</comment>
<dbReference type="GO" id="GO:0005737">
    <property type="term" value="C:cytoplasm"/>
    <property type="evidence" value="ECO:0007669"/>
    <property type="project" value="TreeGrafter"/>
</dbReference>
<comment type="caution">
    <text evidence="20">The sequence shown here is derived from an EMBL/GenBank/DDBJ whole genome shotgun (WGS) entry which is preliminary data.</text>
</comment>
<dbReference type="FunFam" id="2.40.50.100:FF:000003">
    <property type="entry name" value="Acetyl-CoA carboxylase biotin carboxyl carrier protein"/>
    <property type="match status" value="1"/>
</dbReference>
<dbReference type="Gene3D" id="3.30.470.20">
    <property type="entry name" value="ATP-grasp fold, B domain"/>
    <property type="match status" value="1"/>
</dbReference>
<organism evidence="20 21">
    <name type="scientific">Triparma laevis f. longispina</name>
    <dbReference type="NCBI Taxonomy" id="1714387"/>
    <lineage>
        <taxon>Eukaryota</taxon>
        <taxon>Sar</taxon>
        <taxon>Stramenopiles</taxon>
        <taxon>Ochrophyta</taxon>
        <taxon>Bolidophyceae</taxon>
        <taxon>Parmales</taxon>
        <taxon>Triparmaceae</taxon>
        <taxon>Triparma</taxon>
    </lineage>
</organism>
<evidence type="ECO:0000259" key="17">
    <source>
        <dbReference type="PROSITE" id="PS50975"/>
    </source>
</evidence>
<keyword evidence="7 11" id="KW-0547">Nucleotide-binding</keyword>
<dbReference type="PIRSF" id="PIRSF001594">
    <property type="entry name" value="Pyruv_carbox"/>
    <property type="match status" value="1"/>
</dbReference>
<dbReference type="InterPro" id="IPR005481">
    <property type="entry name" value="BC-like_N"/>
</dbReference>
<dbReference type="Pfam" id="PF02436">
    <property type="entry name" value="PYC_OADA"/>
    <property type="match status" value="1"/>
</dbReference>
<evidence type="ECO:0000313" key="20">
    <source>
        <dbReference type="EMBL" id="GMI15523.1"/>
    </source>
</evidence>
<dbReference type="PROSITE" id="PS00867">
    <property type="entry name" value="CPSASE_2"/>
    <property type="match status" value="1"/>
</dbReference>
<evidence type="ECO:0000256" key="12">
    <source>
        <dbReference type="PIRSR" id="PIRSR001594-1"/>
    </source>
</evidence>
<evidence type="ECO:0000256" key="8">
    <source>
        <dbReference type="ARBA" id="ARBA00022840"/>
    </source>
</evidence>
<dbReference type="PROSITE" id="PS50975">
    <property type="entry name" value="ATP_GRASP"/>
    <property type="match status" value="1"/>
</dbReference>
<evidence type="ECO:0000256" key="4">
    <source>
        <dbReference type="ARBA" id="ARBA00022432"/>
    </source>
</evidence>
<feature type="binding site" description="via carbamate group" evidence="14">
    <location>
        <position position="733"/>
    </location>
    <ligand>
        <name>Mn(2+)</name>
        <dbReference type="ChEBI" id="CHEBI:29035"/>
    </ligand>
</feature>
<evidence type="ECO:0000256" key="5">
    <source>
        <dbReference type="ARBA" id="ARBA00022598"/>
    </source>
</evidence>
<keyword evidence="5 11" id="KW-0436">Ligase</keyword>
<dbReference type="GO" id="GO:0005524">
    <property type="term" value="F:ATP binding"/>
    <property type="evidence" value="ECO:0007669"/>
    <property type="project" value="UniProtKB-UniRule"/>
</dbReference>
<comment type="cofactor">
    <cofactor evidence="1 11">
        <name>biotin</name>
        <dbReference type="ChEBI" id="CHEBI:57586"/>
    </cofactor>
</comment>
<feature type="binding site" evidence="14">
    <location>
        <position position="763"/>
    </location>
    <ligand>
        <name>Mn(2+)</name>
        <dbReference type="ChEBI" id="CHEBI:29035"/>
    </ligand>
</feature>
<evidence type="ECO:0000256" key="14">
    <source>
        <dbReference type="PIRSR" id="PIRSR001594-3"/>
    </source>
</evidence>
<dbReference type="NCBIfam" id="NF006761">
    <property type="entry name" value="PRK09282.1"/>
    <property type="match status" value="1"/>
</dbReference>
<sequence length="1177" mass="127791">MLRSIPTFLPRTLRTFSTHPPFSKILAANRGEIATRICRAATELDIKTVSIYAHEDRFTQHRYKADQAFLVGASRSPVGAYLDIDSIVEICVDNGVKAVHPGYGFLSENEQFARKLEKNGVTFIGPTADNLGQFGDKTSARELAIASNVPVVPGTDDSVASADEARKYIEGGDEPIGYPVIIKAAMGGGGRGMRVVEKSEELEEMFSLASGEALTAFGDGRCFIERFVKNPRHIEVQCLGDGTGAVVHLFDRDCSVQRRHQKVVECAPSTGLTEETRNALFDDSIRLLSSAKYKNAGTVEFLVDEQGRHYFIEVNPRVQVEHTVSEEVTGVDIVQSQIKIAAGSTLAELGLVQENITCSGHAMQVRVTTEDPTDDFRPDTGTIDVFRMPAGMGIRLDDGPGFPGAKITPHYDSLLVKITAKAAERKQAAKKLQRALKEFRVRGVTTNKSFLLNVLEHDDFLNKTVTTSFIGENPDLLAPSTSKDRAQKILKYLAEVTVNGPEAALGATGSPCATVEPIVPNLGPNKLNTNKSLRQIYVSDGPEAFAKAVRNKKSLLLTDTTWRDAHQSLLATRVRTTDLLKIAQPTSVAFEDAYSLECWGGATFDVSMRFLRECPWDRLALLREKVPDIPFQMLLRGANAVGYTAYPDNAVHEFCEMAQKTGMDVFRIFDSLNYVENMRLGIDAVGSAGGIVESAISYTGDVSNPERGLYDLEYYLKLTEELKGLGTHVLCIKDMAGLLKPKAATMLVGAIRAEHPDLPIHVHTHDTAGTGVASMIACAEAGADAVDSAVDGMSGMTSQPSMGAIVAALQGTDLDTGVDLEELSEINTYWEGVRGLYRPFESGQMSGSSDVYVNEIPGGQYTNMLYQSKQLGLEAEWSGVKKSYASANRLCGDIPKVTPSSKVVGDLAQFMVANSLTERDVVEQADTLNFPTSVVEYFQGYLGIPPHGFPEPLRSKIIKGRTIEGTDKTSFDGRPGEEMEDVDFAAVKKTLTEKWGTIIRDCDVMSSVMYPAVFDEWLVKRKEFGKSAVSNLPTRNFIEGMSRDEEIVIPVADGLDLSVKLINVSGADNEGLVTVDFELNGAARRIKVKDSKVESNVVAREKALDSVVGHVGASMQSVVVETRVKWGDEVSAGDPLVVLSAMKMETLVTAPCDGVVANINVTDGDAVAQGDLLVVIE</sequence>
<dbReference type="SUPFAM" id="SSF52440">
    <property type="entry name" value="PreATP-grasp domain"/>
    <property type="match status" value="1"/>
</dbReference>
<keyword evidence="21" id="KW-1185">Reference proteome</keyword>
<dbReference type="PROSITE" id="PS50979">
    <property type="entry name" value="BC"/>
    <property type="match status" value="1"/>
</dbReference>
<dbReference type="FunFam" id="3.30.470.20:FF:000012">
    <property type="entry name" value="Pyruvate carboxylase"/>
    <property type="match status" value="1"/>
</dbReference>
<dbReference type="Proteomes" id="UP001165122">
    <property type="component" value="Unassembled WGS sequence"/>
</dbReference>
<feature type="modified residue" description="N6-carboxylysine" evidence="15">
    <location>
        <position position="733"/>
    </location>
</feature>
<feature type="binding site" evidence="13">
    <location>
        <position position="636"/>
    </location>
    <ligand>
        <name>substrate</name>
    </ligand>
</feature>
<dbReference type="InterPro" id="IPR000891">
    <property type="entry name" value="PYR_CT"/>
</dbReference>
<dbReference type="EMBL" id="BRXW01000233">
    <property type="protein sequence ID" value="GMI15523.1"/>
    <property type="molecule type" value="Genomic_DNA"/>
</dbReference>
<evidence type="ECO:0000256" key="2">
    <source>
        <dbReference type="ARBA" id="ARBA00004742"/>
    </source>
</evidence>
<feature type="binding site" evidence="14">
    <location>
        <position position="564"/>
    </location>
    <ligand>
        <name>Mn(2+)</name>
        <dbReference type="ChEBI" id="CHEBI:29035"/>
    </ligand>
</feature>
<dbReference type="InterPro" id="IPR016185">
    <property type="entry name" value="PreATP-grasp_dom_sf"/>
</dbReference>
<feature type="binding site" evidence="13">
    <location>
        <position position="225"/>
    </location>
    <ligand>
        <name>ATP</name>
        <dbReference type="ChEBI" id="CHEBI:30616"/>
    </ligand>
</feature>
<dbReference type="FunFam" id="3.20.20.70:FF:000033">
    <property type="entry name" value="Pyruvate carboxylase"/>
    <property type="match status" value="1"/>
</dbReference>
<dbReference type="Pfam" id="PF02786">
    <property type="entry name" value="CPSase_L_D2"/>
    <property type="match status" value="1"/>
</dbReference>
<keyword evidence="4" id="KW-0312">Gluconeogenesis</keyword>
<comment type="catalytic activity">
    <reaction evidence="11">
        <text>hydrogencarbonate + pyruvate + ATP = oxaloacetate + ADP + phosphate + H(+)</text>
        <dbReference type="Rhea" id="RHEA:20844"/>
        <dbReference type="ChEBI" id="CHEBI:15361"/>
        <dbReference type="ChEBI" id="CHEBI:15378"/>
        <dbReference type="ChEBI" id="CHEBI:16452"/>
        <dbReference type="ChEBI" id="CHEBI:17544"/>
        <dbReference type="ChEBI" id="CHEBI:30616"/>
        <dbReference type="ChEBI" id="CHEBI:43474"/>
        <dbReference type="ChEBI" id="CHEBI:456216"/>
        <dbReference type="EC" id="6.4.1.1"/>
    </reaction>
</comment>
<feature type="binding site" evidence="13">
    <location>
        <position position="898"/>
    </location>
    <ligand>
        <name>substrate</name>
    </ligand>
</feature>
<feature type="domain" description="Lipoyl-binding" evidence="16">
    <location>
        <begin position="1100"/>
        <end position="1177"/>
    </location>
</feature>
<evidence type="ECO:0000256" key="3">
    <source>
        <dbReference type="ARBA" id="ARBA00013057"/>
    </source>
</evidence>
<dbReference type="InterPro" id="IPR001882">
    <property type="entry name" value="Biotin_BS"/>
</dbReference>
<dbReference type="SUPFAM" id="SSF51569">
    <property type="entry name" value="Aldolase"/>
    <property type="match status" value="1"/>
</dbReference>
<dbReference type="InterPro" id="IPR000089">
    <property type="entry name" value="Biotin_lipoyl"/>
</dbReference>
<keyword evidence="9 11" id="KW-0092">Biotin</keyword>
<dbReference type="CDD" id="cd07937">
    <property type="entry name" value="DRE_TIM_PC_TC_5S"/>
    <property type="match status" value="1"/>
</dbReference>
<dbReference type="Pfam" id="PF00289">
    <property type="entry name" value="Biotin_carb_N"/>
    <property type="match status" value="1"/>
</dbReference>
<dbReference type="InterPro" id="IPR005482">
    <property type="entry name" value="Biotin_COase_C"/>
</dbReference>
<dbReference type="Gene3D" id="3.10.600.10">
    <property type="entry name" value="pyruvate carboxylase f1077a mutant domain"/>
    <property type="match status" value="1"/>
</dbReference>
<feature type="modified residue" description="N6-biotinyllysine" evidence="15">
    <location>
        <position position="1143"/>
    </location>
</feature>
<dbReference type="AlphaFoldDB" id="A0A9W7FNR1"/>
<feature type="binding site" evidence="14">
    <location>
        <position position="765"/>
    </location>
    <ligand>
        <name>Mn(2+)</name>
        <dbReference type="ChEBI" id="CHEBI:29035"/>
    </ligand>
</feature>
<evidence type="ECO:0000256" key="13">
    <source>
        <dbReference type="PIRSR" id="PIRSR001594-2"/>
    </source>
</evidence>
<dbReference type="GO" id="GO:0006094">
    <property type="term" value="P:gluconeogenesis"/>
    <property type="evidence" value="ECO:0007669"/>
    <property type="project" value="UniProtKB-KW"/>
</dbReference>
<accession>A0A9W7FNR1</accession>
<evidence type="ECO:0000256" key="1">
    <source>
        <dbReference type="ARBA" id="ARBA00001953"/>
    </source>
</evidence>
<proteinExistence type="predicted"/>
<dbReference type="NCBIfam" id="NF009554">
    <property type="entry name" value="PRK12999.1"/>
    <property type="match status" value="1"/>
</dbReference>
<evidence type="ECO:0000256" key="15">
    <source>
        <dbReference type="PIRSR" id="PIRSR001594-4"/>
    </source>
</evidence>
<evidence type="ECO:0000259" key="18">
    <source>
        <dbReference type="PROSITE" id="PS50979"/>
    </source>
</evidence>
<dbReference type="PANTHER" id="PTHR43778:SF2">
    <property type="entry name" value="PYRUVATE CARBOXYLASE, MITOCHONDRIAL"/>
    <property type="match status" value="1"/>
</dbReference>
<dbReference type="Pfam" id="PF00364">
    <property type="entry name" value="Biotin_lipoyl"/>
    <property type="match status" value="1"/>
</dbReference>
<feature type="binding site" evidence="13">
    <location>
        <position position="260"/>
    </location>
    <ligand>
        <name>ATP</name>
        <dbReference type="ChEBI" id="CHEBI:30616"/>
    </ligand>
</feature>
<dbReference type="PROSITE" id="PS50968">
    <property type="entry name" value="BIOTINYL_LIPOYL"/>
    <property type="match status" value="1"/>
</dbReference>
<dbReference type="SUPFAM" id="SSF51246">
    <property type="entry name" value="Rudiment single hybrid motif"/>
    <property type="match status" value="1"/>
</dbReference>
<dbReference type="InterPro" id="IPR013785">
    <property type="entry name" value="Aldolase_TIM"/>
</dbReference>
<gene>
    <name evidence="20" type="ORF">TrLO_g1338</name>
</gene>
<dbReference type="SUPFAM" id="SSF51230">
    <property type="entry name" value="Single hybrid motif"/>
    <property type="match status" value="1"/>
</dbReference>
<evidence type="ECO:0000256" key="7">
    <source>
        <dbReference type="ARBA" id="ARBA00022741"/>
    </source>
</evidence>
<feature type="domain" description="Pyruvate carboxyltransferase" evidence="19">
    <location>
        <begin position="555"/>
        <end position="824"/>
    </location>
</feature>
<evidence type="ECO:0000256" key="6">
    <source>
        <dbReference type="ARBA" id="ARBA00022723"/>
    </source>
</evidence>
<dbReference type="FunFam" id="3.30.1490.20:FF:000003">
    <property type="entry name" value="acetyl-CoA carboxylase isoform X1"/>
    <property type="match status" value="1"/>
</dbReference>
<dbReference type="PROSITE" id="PS00188">
    <property type="entry name" value="BIOTIN"/>
    <property type="match status" value="1"/>
</dbReference>
<dbReference type="SUPFAM" id="SSF89000">
    <property type="entry name" value="post-HMGL domain-like"/>
    <property type="match status" value="1"/>
</dbReference>
<dbReference type="OrthoDB" id="196847at2759"/>
<dbReference type="SMART" id="SM00878">
    <property type="entry name" value="Biotin_carb_C"/>
    <property type="match status" value="1"/>
</dbReference>
<reference evidence="21" key="1">
    <citation type="journal article" date="2023" name="Commun. Biol.">
        <title>Genome analysis of Parmales, the sister group of diatoms, reveals the evolutionary specialization of diatoms from phago-mixotrophs to photoautotrophs.</title>
        <authorList>
            <person name="Ban H."/>
            <person name="Sato S."/>
            <person name="Yoshikawa S."/>
            <person name="Yamada K."/>
            <person name="Nakamura Y."/>
            <person name="Ichinomiya M."/>
            <person name="Sato N."/>
            <person name="Blanc-Mathieu R."/>
            <person name="Endo H."/>
            <person name="Kuwata A."/>
            <person name="Ogata H."/>
        </authorList>
    </citation>
    <scope>NUCLEOTIDE SEQUENCE [LARGE SCALE GENOMIC DNA]</scope>
    <source>
        <strain evidence="21">NIES 3700</strain>
    </source>
</reference>
<dbReference type="InterPro" id="IPR055268">
    <property type="entry name" value="PCB-like"/>
</dbReference>
<feature type="domain" description="Biotin carboxylation" evidence="18">
    <location>
        <begin position="21"/>
        <end position="475"/>
    </location>
</feature>
<feature type="domain" description="ATP-grasp" evidence="17">
    <location>
        <begin position="141"/>
        <end position="342"/>
    </location>
</feature>
<dbReference type="PROSITE" id="PS00866">
    <property type="entry name" value="CPSASE_1"/>
    <property type="match status" value="1"/>
</dbReference>
<dbReference type="InterPro" id="IPR011054">
    <property type="entry name" value="Rudment_hybrid_motif"/>
</dbReference>
<evidence type="ECO:0000256" key="9">
    <source>
        <dbReference type="ARBA" id="ARBA00023267"/>
    </source>
</evidence>
<feature type="binding site" evidence="13">
    <location>
        <position position="137"/>
    </location>
    <ligand>
        <name>ATP</name>
        <dbReference type="ChEBI" id="CHEBI:30616"/>
    </ligand>
</feature>
<dbReference type="InterPro" id="IPR011764">
    <property type="entry name" value="Biotin_carboxylation_dom"/>
</dbReference>
<dbReference type="InterPro" id="IPR005930">
    <property type="entry name" value="Pyruv_COase"/>
</dbReference>
<dbReference type="InterPro" id="IPR005479">
    <property type="entry name" value="CPAse_ATP-bd"/>
</dbReference>
<evidence type="ECO:0000256" key="10">
    <source>
        <dbReference type="ARBA" id="ARBA00023268"/>
    </source>
</evidence>
<evidence type="ECO:0000259" key="16">
    <source>
        <dbReference type="PROSITE" id="PS50968"/>
    </source>
</evidence>
<comment type="pathway">
    <text evidence="2">Carbohydrate biosynthesis; gluconeogenesis.</text>
</comment>
<evidence type="ECO:0000313" key="21">
    <source>
        <dbReference type="Proteomes" id="UP001165122"/>
    </source>
</evidence>
<dbReference type="InterPro" id="IPR003379">
    <property type="entry name" value="Carboxylase_cons_dom"/>
</dbReference>
<dbReference type="Gene3D" id="2.40.50.100">
    <property type="match status" value="1"/>
</dbReference>
<dbReference type="NCBIfam" id="TIGR01235">
    <property type="entry name" value="pyruv_carbox"/>
    <property type="match status" value="1"/>
</dbReference>
<keyword evidence="10" id="KW-0511">Multifunctional enzyme</keyword>
<evidence type="ECO:0000256" key="11">
    <source>
        <dbReference type="PIRNR" id="PIRNR001594"/>
    </source>
</evidence>
<dbReference type="Gene3D" id="3.20.20.70">
    <property type="entry name" value="Aldolase class I"/>
    <property type="match status" value="1"/>
</dbReference>
<dbReference type="Pfam" id="PF00682">
    <property type="entry name" value="HMGL-like"/>
    <property type="match status" value="1"/>
</dbReference>
<dbReference type="PANTHER" id="PTHR43778">
    <property type="entry name" value="PYRUVATE CARBOXYLASE"/>
    <property type="match status" value="1"/>
</dbReference>
<keyword evidence="8 11" id="KW-0067">ATP-binding</keyword>
<dbReference type="EC" id="6.4.1.1" evidence="3 11"/>
<protein>
    <recommendedName>
        <fullName evidence="3 11">Pyruvate carboxylase</fullName>
        <ecNumber evidence="3 11">6.4.1.1</ecNumber>
    </recommendedName>
</protein>
<dbReference type="SUPFAM" id="SSF56059">
    <property type="entry name" value="Glutathione synthetase ATP-binding domain-like"/>
    <property type="match status" value="1"/>
</dbReference>
<dbReference type="InterPro" id="IPR011053">
    <property type="entry name" value="Single_hybrid_motif"/>
</dbReference>
<dbReference type="PROSITE" id="PS50991">
    <property type="entry name" value="PYR_CT"/>
    <property type="match status" value="1"/>
</dbReference>
<name>A0A9W7FNR1_9STRA</name>
<feature type="active site" evidence="12">
    <location>
        <position position="317"/>
    </location>
</feature>
<dbReference type="CDD" id="cd06850">
    <property type="entry name" value="biotinyl_domain"/>
    <property type="match status" value="1"/>
</dbReference>
<dbReference type="GO" id="GO:0004736">
    <property type="term" value="F:pyruvate carboxylase activity"/>
    <property type="evidence" value="ECO:0007669"/>
    <property type="project" value="UniProtKB-EC"/>
</dbReference>
<dbReference type="GO" id="GO:0046872">
    <property type="term" value="F:metal ion binding"/>
    <property type="evidence" value="ECO:0007669"/>
    <property type="project" value="UniProtKB-KW"/>
</dbReference>
<keyword evidence="6 14" id="KW-0479">Metal-binding</keyword>
<dbReference type="InterPro" id="IPR011761">
    <property type="entry name" value="ATP-grasp"/>
</dbReference>